<dbReference type="PANTHER" id="PTHR24321">
    <property type="entry name" value="DEHYDROGENASES, SHORT CHAIN"/>
    <property type="match status" value="1"/>
</dbReference>
<sequence>MRRFDGKIGIVTGAAKGIGRACALRLAAEGATVGLADVDVTGLEKVLHEIIDNGGEAMAVPTDVSRVDDVAALVRAVTDRYGRLDVLVNIAGIAVGGSVTDMPEEDWDRVFAVNLKGIWYAMKYAIPHLRASGGGSIVNASSAQALRGFPGWAAYAATKGAIISLTQQAAVEYAPDRIRVNAIAPGTIMSPMNEEIFRTAPDPAALIESWNAMHALGRFGQCEEVAAVVAFLASEDSSFITGACVPVDGGLTVLGSRAAAR</sequence>
<evidence type="ECO:0000313" key="6">
    <source>
        <dbReference type="Proteomes" id="UP000256485"/>
    </source>
</evidence>
<proteinExistence type="inferred from homology"/>
<gene>
    <name evidence="5" type="ORF">DFJ64_0814</name>
</gene>
<feature type="domain" description="Ketoreductase" evidence="4">
    <location>
        <begin position="7"/>
        <end position="181"/>
    </location>
</feature>
<dbReference type="RefSeq" id="WP_115849222.1">
    <property type="nucleotide sequence ID" value="NZ_QTUC01000001.1"/>
</dbReference>
<dbReference type="NCBIfam" id="NF005559">
    <property type="entry name" value="PRK07231.1"/>
    <property type="match status" value="1"/>
</dbReference>
<dbReference type="InterPro" id="IPR036291">
    <property type="entry name" value="NAD(P)-bd_dom_sf"/>
</dbReference>
<comment type="caution">
    <text evidence="5">The sequence shown here is derived from an EMBL/GenBank/DDBJ whole genome shotgun (WGS) entry which is preliminary data.</text>
</comment>
<dbReference type="PRINTS" id="PR00080">
    <property type="entry name" value="SDRFAMILY"/>
</dbReference>
<dbReference type="EMBL" id="QTUC01000001">
    <property type="protein sequence ID" value="REF35434.1"/>
    <property type="molecule type" value="Genomic_DNA"/>
</dbReference>
<accession>A0A3D9VBB7</accession>
<dbReference type="CDD" id="cd05233">
    <property type="entry name" value="SDR_c"/>
    <property type="match status" value="1"/>
</dbReference>
<dbReference type="InterPro" id="IPR002347">
    <property type="entry name" value="SDR_fam"/>
</dbReference>
<dbReference type="SUPFAM" id="SSF51735">
    <property type="entry name" value="NAD(P)-binding Rossmann-fold domains"/>
    <property type="match status" value="1"/>
</dbReference>
<dbReference type="AlphaFoldDB" id="A0A3D9VBB7"/>
<comment type="similarity">
    <text evidence="1">Belongs to the short-chain dehydrogenases/reductases (SDR) family.</text>
</comment>
<evidence type="ECO:0000259" key="4">
    <source>
        <dbReference type="SMART" id="SM00822"/>
    </source>
</evidence>
<dbReference type="Pfam" id="PF13561">
    <property type="entry name" value="adh_short_C2"/>
    <property type="match status" value="1"/>
</dbReference>
<dbReference type="PRINTS" id="PR00081">
    <property type="entry name" value="GDHRDH"/>
</dbReference>
<dbReference type="InterPro" id="IPR020904">
    <property type="entry name" value="Sc_DH/Rdtase_CS"/>
</dbReference>
<dbReference type="PROSITE" id="PS00061">
    <property type="entry name" value="ADH_SHORT"/>
    <property type="match status" value="1"/>
</dbReference>
<keyword evidence="3" id="KW-0520">NAD</keyword>
<organism evidence="5 6">
    <name type="scientific">Thermasporomyces composti</name>
    <dbReference type="NCBI Taxonomy" id="696763"/>
    <lineage>
        <taxon>Bacteria</taxon>
        <taxon>Bacillati</taxon>
        <taxon>Actinomycetota</taxon>
        <taxon>Actinomycetes</taxon>
        <taxon>Propionibacteriales</taxon>
        <taxon>Nocardioidaceae</taxon>
        <taxon>Thermasporomyces</taxon>
    </lineage>
</organism>
<evidence type="ECO:0000256" key="3">
    <source>
        <dbReference type="ARBA" id="ARBA00023027"/>
    </source>
</evidence>
<name>A0A3D9VBB7_THECX</name>
<reference evidence="5 6" key="1">
    <citation type="submission" date="2018-08" db="EMBL/GenBank/DDBJ databases">
        <title>Sequencing the genomes of 1000 actinobacteria strains.</title>
        <authorList>
            <person name="Klenk H.-P."/>
        </authorList>
    </citation>
    <scope>NUCLEOTIDE SEQUENCE [LARGE SCALE GENOMIC DNA]</scope>
    <source>
        <strain evidence="5 6">DSM 22891</strain>
    </source>
</reference>
<dbReference type="FunFam" id="3.40.50.720:FF:000084">
    <property type="entry name" value="Short-chain dehydrogenase reductase"/>
    <property type="match status" value="1"/>
</dbReference>
<evidence type="ECO:0000313" key="5">
    <source>
        <dbReference type="EMBL" id="REF35434.1"/>
    </source>
</evidence>
<dbReference type="Proteomes" id="UP000256485">
    <property type="component" value="Unassembled WGS sequence"/>
</dbReference>
<keyword evidence="6" id="KW-1185">Reference proteome</keyword>
<evidence type="ECO:0000256" key="2">
    <source>
        <dbReference type="ARBA" id="ARBA00023002"/>
    </source>
</evidence>
<dbReference type="SMART" id="SM00822">
    <property type="entry name" value="PKS_KR"/>
    <property type="match status" value="1"/>
</dbReference>
<dbReference type="InterPro" id="IPR057326">
    <property type="entry name" value="KR_dom"/>
</dbReference>
<evidence type="ECO:0000256" key="1">
    <source>
        <dbReference type="ARBA" id="ARBA00006484"/>
    </source>
</evidence>
<dbReference type="GO" id="GO:0016491">
    <property type="term" value="F:oxidoreductase activity"/>
    <property type="evidence" value="ECO:0007669"/>
    <property type="project" value="UniProtKB-KW"/>
</dbReference>
<protein>
    <submittedName>
        <fullName evidence="5">NAD(P)-dependent dehydrogenase (Short-subunit alcohol dehydrogenase family)</fullName>
    </submittedName>
</protein>
<dbReference type="Gene3D" id="3.40.50.720">
    <property type="entry name" value="NAD(P)-binding Rossmann-like Domain"/>
    <property type="match status" value="1"/>
</dbReference>
<dbReference type="PANTHER" id="PTHR24321:SF8">
    <property type="entry name" value="ESTRADIOL 17-BETA-DEHYDROGENASE 8-RELATED"/>
    <property type="match status" value="1"/>
</dbReference>
<dbReference type="OrthoDB" id="517007at2"/>
<keyword evidence="2" id="KW-0560">Oxidoreductase</keyword>